<evidence type="ECO:0000256" key="1">
    <source>
        <dbReference type="ARBA" id="ARBA00022679"/>
    </source>
</evidence>
<dbReference type="EMBL" id="APWK03000016">
    <property type="protein sequence ID" value="PHH55026.1"/>
    <property type="molecule type" value="Genomic_DNA"/>
</dbReference>
<dbReference type="CDD" id="cd04301">
    <property type="entry name" value="NAT_SF"/>
    <property type="match status" value="1"/>
</dbReference>
<accession>A0A2C5XEA1</accession>
<reference evidence="4 5" key="2">
    <citation type="journal article" date="2013" name="IMA Fungus">
        <title>IMA Genome-F 1: Ceratocystis fimbriata: Draft nuclear genome sequence for the plant pathogen, Ceratocystis fimbriata.</title>
        <authorList>
            <person name="Wilken P.M."/>
            <person name="Steenkamp E.T."/>
            <person name="Wingfield M.J."/>
            <person name="de Beer Z.W."/>
            <person name="Wingfield B.D."/>
        </authorList>
    </citation>
    <scope>NUCLEOTIDE SEQUENCE [LARGE SCALE GENOMIC DNA]</scope>
    <source>
        <strain evidence="4 5">CBS 114723</strain>
    </source>
</reference>
<dbReference type="Gene3D" id="3.40.630.30">
    <property type="match status" value="1"/>
</dbReference>
<dbReference type="Proteomes" id="UP000222788">
    <property type="component" value="Unassembled WGS sequence"/>
</dbReference>
<evidence type="ECO:0000259" key="3">
    <source>
        <dbReference type="PROSITE" id="PS51186"/>
    </source>
</evidence>
<comment type="caution">
    <text evidence="4">The sequence shown here is derived from an EMBL/GenBank/DDBJ whole genome shotgun (WGS) entry which is preliminary data.</text>
</comment>
<dbReference type="PANTHER" id="PTHR43877">
    <property type="entry name" value="AMINOALKYLPHOSPHONATE N-ACETYLTRANSFERASE-RELATED-RELATED"/>
    <property type="match status" value="1"/>
</dbReference>
<dbReference type="InterPro" id="IPR016181">
    <property type="entry name" value="Acyl_CoA_acyltransferase"/>
</dbReference>
<sequence>MAPVVRLLNPDTDSSLVPYLAALHANCITSDHTIATFLPPLSHDKLLTWWKDSISAVVRNESVMFLLFDEAPPPMPGSADMSSRFPLEQFKGSNLMGVVILAMLRAETGPFRAQVDKLLVSPKFRRRGGATALMKALEQEAAKRGQTLLMLNTESGSSAETLYHQLGWTEVGQVPNHDISPDGGLRHATFFYKQLSK</sequence>
<evidence type="ECO:0000313" key="5">
    <source>
        <dbReference type="Proteomes" id="UP000222788"/>
    </source>
</evidence>
<dbReference type="InterPro" id="IPR050832">
    <property type="entry name" value="Bact_Acetyltransf"/>
</dbReference>
<proteinExistence type="predicted"/>
<dbReference type="PANTHER" id="PTHR43877:SF2">
    <property type="entry name" value="AMINOALKYLPHOSPHONATE N-ACETYLTRANSFERASE-RELATED"/>
    <property type="match status" value="1"/>
</dbReference>
<name>A0A2C5XEA1_9PEZI</name>
<gene>
    <name evidence="4" type="ORF">CFIMG_001338RA</name>
</gene>
<dbReference type="Pfam" id="PF13673">
    <property type="entry name" value="Acetyltransf_10"/>
    <property type="match status" value="1"/>
</dbReference>
<dbReference type="STRING" id="1035309.A0A2C5XEA1"/>
<dbReference type="InterPro" id="IPR000182">
    <property type="entry name" value="GNAT_dom"/>
</dbReference>
<reference evidence="4 5" key="1">
    <citation type="journal article" date="2013" name="Fungal Biol.">
        <title>Analysis of microsatellite markers in the genome of the plant pathogen Ceratocystis fimbriata.</title>
        <authorList>
            <person name="Simpson M.C."/>
            <person name="Wilken P.M."/>
            <person name="Coetzee M.P."/>
            <person name="Wingfield M.J."/>
            <person name="Wingfield B.D."/>
        </authorList>
    </citation>
    <scope>NUCLEOTIDE SEQUENCE [LARGE SCALE GENOMIC DNA]</scope>
    <source>
        <strain evidence="4 5">CBS 114723</strain>
    </source>
</reference>
<keyword evidence="5" id="KW-1185">Reference proteome</keyword>
<evidence type="ECO:0000313" key="4">
    <source>
        <dbReference type="EMBL" id="PHH55026.1"/>
    </source>
</evidence>
<feature type="domain" description="N-acetyltransferase" evidence="3">
    <location>
        <begin position="36"/>
        <end position="196"/>
    </location>
</feature>
<organism evidence="4 5">
    <name type="scientific">Ceratocystis fimbriata CBS 114723</name>
    <dbReference type="NCBI Taxonomy" id="1035309"/>
    <lineage>
        <taxon>Eukaryota</taxon>
        <taxon>Fungi</taxon>
        <taxon>Dikarya</taxon>
        <taxon>Ascomycota</taxon>
        <taxon>Pezizomycotina</taxon>
        <taxon>Sordariomycetes</taxon>
        <taxon>Hypocreomycetidae</taxon>
        <taxon>Microascales</taxon>
        <taxon>Ceratocystidaceae</taxon>
        <taxon>Ceratocystis</taxon>
    </lineage>
</organism>
<dbReference type="GO" id="GO:0016747">
    <property type="term" value="F:acyltransferase activity, transferring groups other than amino-acyl groups"/>
    <property type="evidence" value="ECO:0007669"/>
    <property type="project" value="InterPro"/>
</dbReference>
<dbReference type="AlphaFoldDB" id="A0A2C5XEA1"/>
<evidence type="ECO:0000256" key="2">
    <source>
        <dbReference type="ARBA" id="ARBA00023315"/>
    </source>
</evidence>
<keyword evidence="1" id="KW-0808">Transferase</keyword>
<dbReference type="SUPFAM" id="SSF55729">
    <property type="entry name" value="Acyl-CoA N-acyltransferases (Nat)"/>
    <property type="match status" value="1"/>
</dbReference>
<protein>
    <recommendedName>
        <fullName evidence="3">N-acetyltransferase domain-containing protein</fullName>
    </recommendedName>
</protein>
<dbReference type="OrthoDB" id="41532at2759"/>
<dbReference type="PROSITE" id="PS51186">
    <property type="entry name" value="GNAT"/>
    <property type="match status" value="1"/>
</dbReference>
<keyword evidence="2" id="KW-0012">Acyltransferase</keyword>